<dbReference type="AlphaFoldDB" id="A0AAW8DGV1"/>
<dbReference type="Proteomes" id="UP001230951">
    <property type="component" value="Unassembled WGS sequence"/>
</dbReference>
<keyword evidence="3" id="KW-1185">Reference proteome</keyword>
<accession>A0AAW8DGV1</accession>
<gene>
    <name evidence="1" type="ORF">J2S90_001555</name>
    <name evidence="2" type="ORF">J2S93_002398</name>
</gene>
<evidence type="ECO:0000313" key="4">
    <source>
        <dbReference type="Proteomes" id="UP001242995"/>
    </source>
</evidence>
<evidence type="ECO:0000313" key="2">
    <source>
        <dbReference type="EMBL" id="MDQ0180971.1"/>
    </source>
</evidence>
<name>A0AAW8DGV1_9MICC</name>
<proteinExistence type="predicted"/>
<sequence length="92" mass="10014">MNEQLTDVQKTVVSFTDMLGVTGRSGDRVLAAGFDRREMPVLEIATVLEVITREPNPFASGLSLRVRVGDGESRIYEPGEIVVIPRSAVRAA</sequence>
<dbReference type="EMBL" id="JAUSTF010000004">
    <property type="protein sequence ID" value="MDQ0180971.1"/>
    <property type="molecule type" value="Genomic_DNA"/>
</dbReference>
<dbReference type="Proteomes" id="UP001242995">
    <property type="component" value="Unassembled WGS sequence"/>
</dbReference>
<organism evidence="1 4">
    <name type="scientific">Arthrobacter bambusae</name>
    <dbReference type="NCBI Taxonomy" id="1338426"/>
    <lineage>
        <taxon>Bacteria</taxon>
        <taxon>Bacillati</taxon>
        <taxon>Actinomycetota</taxon>
        <taxon>Actinomycetes</taxon>
        <taxon>Micrococcales</taxon>
        <taxon>Micrococcaceae</taxon>
        <taxon>Arthrobacter</taxon>
    </lineage>
</organism>
<evidence type="ECO:0000313" key="1">
    <source>
        <dbReference type="EMBL" id="MDP9904600.1"/>
    </source>
</evidence>
<evidence type="ECO:0000313" key="3">
    <source>
        <dbReference type="Proteomes" id="UP001230951"/>
    </source>
</evidence>
<protein>
    <submittedName>
        <fullName evidence="1">Uncharacterized protein</fullName>
    </submittedName>
</protein>
<reference evidence="1 3" key="1">
    <citation type="submission" date="2023-07" db="EMBL/GenBank/DDBJ databases">
        <title>Sorghum-associated microbial communities from plants grown in Nebraska, USA.</title>
        <authorList>
            <person name="Schachtman D."/>
        </authorList>
    </citation>
    <scope>NUCLEOTIDE SEQUENCE</scope>
    <source>
        <strain evidence="1">DS1006</strain>
        <strain evidence="2 3">DS1016</strain>
    </source>
</reference>
<comment type="caution">
    <text evidence="1">The sequence shown here is derived from an EMBL/GenBank/DDBJ whole genome shotgun (WGS) entry which is preliminary data.</text>
</comment>
<dbReference type="RefSeq" id="WP_306960392.1">
    <property type="nucleotide sequence ID" value="NZ_JAUSRG010000003.1"/>
</dbReference>
<dbReference type="EMBL" id="JAUSRG010000003">
    <property type="protein sequence ID" value="MDP9904600.1"/>
    <property type="molecule type" value="Genomic_DNA"/>
</dbReference>